<proteinExistence type="predicted"/>
<dbReference type="Proteomes" id="UP000237000">
    <property type="component" value="Unassembled WGS sequence"/>
</dbReference>
<feature type="non-terminal residue" evidence="1">
    <location>
        <position position="1"/>
    </location>
</feature>
<evidence type="ECO:0000313" key="1">
    <source>
        <dbReference type="EMBL" id="PON98657.1"/>
    </source>
</evidence>
<reference evidence="2" key="1">
    <citation type="submission" date="2016-06" db="EMBL/GenBank/DDBJ databases">
        <title>Parallel loss of symbiosis genes in relatives of nitrogen-fixing non-legume Parasponia.</title>
        <authorList>
            <person name="Van Velzen R."/>
            <person name="Holmer R."/>
            <person name="Bu F."/>
            <person name="Rutten L."/>
            <person name="Van Zeijl A."/>
            <person name="Liu W."/>
            <person name="Santuari L."/>
            <person name="Cao Q."/>
            <person name="Sharma T."/>
            <person name="Shen D."/>
            <person name="Roswanjaya Y."/>
            <person name="Wardhani T."/>
            <person name="Kalhor M.S."/>
            <person name="Jansen J."/>
            <person name="Van den Hoogen J."/>
            <person name="Gungor B."/>
            <person name="Hartog M."/>
            <person name="Hontelez J."/>
            <person name="Verver J."/>
            <person name="Yang W.-C."/>
            <person name="Schijlen E."/>
            <person name="Repin R."/>
            <person name="Schilthuizen M."/>
            <person name="Schranz E."/>
            <person name="Heidstra R."/>
            <person name="Miyata K."/>
            <person name="Fedorova E."/>
            <person name="Kohlen W."/>
            <person name="Bisseling T."/>
            <person name="Smit S."/>
            <person name="Geurts R."/>
        </authorList>
    </citation>
    <scope>NUCLEOTIDE SEQUENCE [LARGE SCALE GENOMIC DNA]</scope>
    <source>
        <strain evidence="2">cv. RG33-2</strain>
    </source>
</reference>
<dbReference type="AlphaFoldDB" id="A0A2P5FLI9"/>
<sequence>VHGGIIRESHYLANYADSFLVESHATCGLNKSTSGEAKNDDVKWTAPLPGEFTLNLDATVRKGDNFIGIGMVIRDHRDVVVAALSKHLQ</sequence>
<dbReference type="InParanoid" id="A0A2P5FLI9"/>
<organism evidence="1 2">
    <name type="scientific">Trema orientale</name>
    <name type="common">Charcoal tree</name>
    <name type="synonym">Celtis orientalis</name>
    <dbReference type="NCBI Taxonomy" id="63057"/>
    <lineage>
        <taxon>Eukaryota</taxon>
        <taxon>Viridiplantae</taxon>
        <taxon>Streptophyta</taxon>
        <taxon>Embryophyta</taxon>
        <taxon>Tracheophyta</taxon>
        <taxon>Spermatophyta</taxon>
        <taxon>Magnoliopsida</taxon>
        <taxon>eudicotyledons</taxon>
        <taxon>Gunneridae</taxon>
        <taxon>Pentapetalae</taxon>
        <taxon>rosids</taxon>
        <taxon>fabids</taxon>
        <taxon>Rosales</taxon>
        <taxon>Cannabaceae</taxon>
        <taxon>Trema</taxon>
    </lineage>
</organism>
<protein>
    <recommendedName>
        <fullName evidence="3">RNase H type-1 domain-containing protein</fullName>
    </recommendedName>
</protein>
<gene>
    <name evidence="1" type="ORF">TorRG33x02_055570</name>
</gene>
<keyword evidence="2" id="KW-1185">Reference proteome</keyword>
<name>A0A2P5FLI9_TREOI</name>
<evidence type="ECO:0008006" key="3">
    <source>
        <dbReference type="Google" id="ProtNLM"/>
    </source>
</evidence>
<dbReference type="EMBL" id="JXTC01000023">
    <property type="protein sequence ID" value="PON98657.1"/>
    <property type="molecule type" value="Genomic_DNA"/>
</dbReference>
<accession>A0A2P5FLI9</accession>
<comment type="caution">
    <text evidence="1">The sequence shown here is derived from an EMBL/GenBank/DDBJ whole genome shotgun (WGS) entry which is preliminary data.</text>
</comment>
<evidence type="ECO:0000313" key="2">
    <source>
        <dbReference type="Proteomes" id="UP000237000"/>
    </source>
</evidence>